<dbReference type="STRING" id="1288385.ERS137968_04240"/>
<keyword evidence="1" id="KW-0812">Transmembrane</keyword>
<name>A0A0T9R2A5_9GAMM</name>
<dbReference type="EMBL" id="CQAZ01000046">
    <property type="protein sequence ID" value="CNI40203.1"/>
    <property type="molecule type" value="Genomic_DNA"/>
</dbReference>
<evidence type="ECO:0000313" key="3">
    <source>
        <dbReference type="Proteomes" id="UP000045840"/>
    </source>
</evidence>
<protein>
    <submittedName>
        <fullName evidence="2">Uncharacterized protein</fullName>
    </submittedName>
</protein>
<keyword evidence="1" id="KW-0472">Membrane</keyword>
<feature type="transmembrane region" description="Helical" evidence="1">
    <location>
        <begin position="49"/>
        <end position="73"/>
    </location>
</feature>
<proteinExistence type="predicted"/>
<keyword evidence="1" id="KW-1133">Transmembrane helix</keyword>
<dbReference type="RefSeq" id="WP_049614776.1">
    <property type="nucleotide sequence ID" value="NZ_CQAZ01000046.1"/>
</dbReference>
<dbReference type="Proteomes" id="UP000045840">
    <property type="component" value="Unassembled WGS sequence"/>
</dbReference>
<evidence type="ECO:0000313" key="2">
    <source>
        <dbReference type="EMBL" id="CNI40203.1"/>
    </source>
</evidence>
<reference evidence="3" key="1">
    <citation type="submission" date="2015-03" db="EMBL/GenBank/DDBJ databases">
        <authorList>
            <consortium name="Pathogen Informatics"/>
        </authorList>
    </citation>
    <scope>NUCLEOTIDE SEQUENCE [LARGE SCALE GENOMIC DNA]</scope>
    <source>
        <strain evidence="3">A125KOH2</strain>
    </source>
</reference>
<feature type="transmembrane region" description="Helical" evidence="1">
    <location>
        <begin position="12"/>
        <end position="29"/>
    </location>
</feature>
<evidence type="ECO:0000256" key="1">
    <source>
        <dbReference type="SAM" id="Phobius"/>
    </source>
</evidence>
<dbReference type="AlphaFoldDB" id="A0A0T9R2A5"/>
<accession>A0A0T9R2A5</accession>
<organism evidence="2 3">
    <name type="scientific">Yersinia pekkanenii</name>
    <dbReference type="NCBI Taxonomy" id="1288385"/>
    <lineage>
        <taxon>Bacteria</taxon>
        <taxon>Pseudomonadati</taxon>
        <taxon>Pseudomonadota</taxon>
        <taxon>Gammaproteobacteria</taxon>
        <taxon>Enterobacterales</taxon>
        <taxon>Yersiniaceae</taxon>
        <taxon>Yersinia</taxon>
    </lineage>
</organism>
<sequence length="93" mass="10098">MKNEKFLENVMLFFGCALMCAAVAFHFLAKLAISARLLTLSLSGQETLHLISVGGALFLFVIGAGLVIAGWLYSGMNAWKTFMAVTTHGEEKQ</sequence>
<gene>
    <name evidence="2" type="ORF">ERS008529_03916</name>
</gene>